<gene>
    <name evidence="1" type="ORF">CCACVL1_18427</name>
</gene>
<keyword evidence="2" id="KW-1185">Reference proteome</keyword>
<dbReference type="Gramene" id="OMO71132">
    <property type="protein sequence ID" value="OMO71132"/>
    <property type="gene ID" value="CCACVL1_18427"/>
</dbReference>
<proteinExistence type="predicted"/>
<protein>
    <submittedName>
        <fullName evidence="1">Uncharacterized protein</fullName>
    </submittedName>
</protein>
<accession>A0A1R3HLI0</accession>
<evidence type="ECO:0000313" key="1">
    <source>
        <dbReference type="EMBL" id="OMO71132.1"/>
    </source>
</evidence>
<dbReference type="EMBL" id="AWWV01011701">
    <property type="protein sequence ID" value="OMO71132.1"/>
    <property type="molecule type" value="Genomic_DNA"/>
</dbReference>
<evidence type="ECO:0000313" key="2">
    <source>
        <dbReference type="Proteomes" id="UP000188268"/>
    </source>
</evidence>
<reference evidence="1 2" key="1">
    <citation type="submission" date="2013-09" db="EMBL/GenBank/DDBJ databases">
        <title>Corchorus capsularis genome sequencing.</title>
        <authorList>
            <person name="Alam M."/>
            <person name="Haque M.S."/>
            <person name="Islam M.S."/>
            <person name="Emdad E.M."/>
            <person name="Islam M.M."/>
            <person name="Ahmed B."/>
            <person name="Halim A."/>
            <person name="Hossen Q.M.M."/>
            <person name="Hossain M.Z."/>
            <person name="Ahmed R."/>
            <person name="Khan M.M."/>
            <person name="Islam R."/>
            <person name="Rashid M.M."/>
            <person name="Khan S.A."/>
            <person name="Rahman M.S."/>
            <person name="Alam M."/>
        </authorList>
    </citation>
    <scope>NUCLEOTIDE SEQUENCE [LARGE SCALE GENOMIC DNA]</scope>
    <source>
        <strain evidence="2">cv. CVL-1</strain>
        <tissue evidence="1">Whole seedling</tissue>
    </source>
</reference>
<organism evidence="1 2">
    <name type="scientific">Corchorus capsularis</name>
    <name type="common">Jute</name>
    <dbReference type="NCBI Taxonomy" id="210143"/>
    <lineage>
        <taxon>Eukaryota</taxon>
        <taxon>Viridiplantae</taxon>
        <taxon>Streptophyta</taxon>
        <taxon>Embryophyta</taxon>
        <taxon>Tracheophyta</taxon>
        <taxon>Spermatophyta</taxon>
        <taxon>Magnoliopsida</taxon>
        <taxon>eudicotyledons</taxon>
        <taxon>Gunneridae</taxon>
        <taxon>Pentapetalae</taxon>
        <taxon>rosids</taxon>
        <taxon>malvids</taxon>
        <taxon>Malvales</taxon>
        <taxon>Malvaceae</taxon>
        <taxon>Grewioideae</taxon>
        <taxon>Apeibeae</taxon>
        <taxon>Corchorus</taxon>
    </lineage>
</organism>
<comment type="caution">
    <text evidence="1">The sequence shown here is derived from an EMBL/GenBank/DDBJ whole genome shotgun (WGS) entry which is preliminary data.</text>
</comment>
<dbReference type="Proteomes" id="UP000188268">
    <property type="component" value="Unassembled WGS sequence"/>
</dbReference>
<dbReference type="AlphaFoldDB" id="A0A1R3HLI0"/>
<name>A0A1R3HLI0_COCAP</name>
<sequence length="20" mass="2221">MAMAADWAFGHLNYISTGYT</sequence>